<gene>
    <name evidence="2" type="ORF">PRELSG_0012900</name>
</gene>
<evidence type="ECO:0000256" key="1">
    <source>
        <dbReference type="SAM" id="Phobius"/>
    </source>
</evidence>
<keyword evidence="1" id="KW-0812">Transmembrane</keyword>
<accession>A0A1J1GK69</accession>
<dbReference type="EMBL" id="CVMU01000257">
    <property type="protein sequence ID" value="CRG84727.1"/>
    <property type="molecule type" value="Genomic_DNA"/>
</dbReference>
<reference evidence="2 3" key="1">
    <citation type="submission" date="2015-04" db="EMBL/GenBank/DDBJ databases">
        <authorList>
            <consortium name="Pathogen Informatics"/>
        </authorList>
    </citation>
    <scope>NUCLEOTIDE SEQUENCE [LARGE SCALE GENOMIC DNA]</scope>
    <source>
        <strain evidence="2 3">SGS1</strain>
    </source>
</reference>
<dbReference type="AlphaFoldDB" id="A0A1J1GK69"/>
<feature type="transmembrane region" description="Helical" evidence="1">
    <location>
        <begin position="152"/>
        <end position="174"/>
    </location>
</feature>
<evidence type="ECO:0000313" key="3">
    <source>
        <dbReference type="Proteomes" id="UP000220158"/>
    </source>
</evidence>
<dbReference type="KEGG" id="prel:PRELSG_0012900"/>
<dbReference type="Proteomes" id="UP000220158">
    <property type="component" value="Unassembled WGS sequence"/>
</dbReference>
<feature type="transmembrane region" description="Helical" evidence="1">
    <location>
        <begin position="126"/>
        <end position="146"/>
    </location>
</feature>
<organism evidence="2 3">
    <name type="scientific">Plasmodium relictum</name>
    <dbReference type="NCBI Taxonomy" id="85471"/>
    <lineage>
        <taxon>Eukaryota</taxon>
        <taxon>Sar</taxon>
        <taxon>Alveolata</taxon>
        <taxon>Apicomplexa</taxon>
        <taxon>Aconoidasida</taxon>
        <taxon>Haemosporida</taxon>
        <taxon>Plasmodiidae</taxon>
        <taxon>Plasmodium</taxon>
        <taxon>Plasmodium (Haemamoeba)</taxon>
    </lineage>
</organism>
<feature type="transmembrane region" description="Helical" evidence="1">
    <location>
        <begin position="15"/>
        <end position="32"/>
    </location>
</feature>
<evidence type="ECO:0000313" key="2">
    <source>
        <dbReference type="EMBL" id="CRG84727.1"/>
    </source>
</evidence>
<dbReference type="RefSeq" id="XP_028531164.1">
    <property type="nucleotide sequence ID" value="XM_028675690.1"/>
</dbReference>
<proteinExistence type="predicted"/>
<keyword evidence="1" id="KW-0472">Membrane</keyword>
<name>A0A1J1GK69_PLARL</name>
<protein>
    <submittedName>
        <fullName evidence="2">Fam-h protein</fullName>
    </submittedName>
</protein>
<dbReference type="VEuPathDB" id="PlasmoDB:PRELSG_0012900"/>
<keyword evidence="3" id="KW-1185">Reference proteome</keyword>
<sequence length="186" mass="22023">MSTIKIYNKEEKKKVFNYLMRFFMFTFLLVSFRSWNYENELKNVLNLGIKRSLAENKNMEMQAEEESNFCENVVVTKGTLESWNEQNDIRGSMDAKEGNEIQIKEKNQKVKFNERILGICKTNFKLITLSVVFISSIFFFIISVLYTTSRIYIYLPISELCSLYILIISILLTYKEIKIKHKNKSK</sequence>
<keyword evidence="1" id="KW-1133">Transmembrane helix</keyword>
<dbReference type="GeneID" id="39734048"/>